<dbReference type="EMBL" id="CP011502">
    <property type="protein sequence ID" value="ALX05247.1"/>
    <property type="molecule type" value="Genomic_DNA"/>
</dbReference>
<dbReference type="KEGG" id="aer:AERYTH_11305"/>
<sequence>MVLRLRADAFRAWTQLCVQALSTARAEIDALNVFPVPDGDTGTNAYLTFVAGADAVAALPDDVVLPDLVKAHTDGLLMGAKGNSGVILSQLVRAVFGDLDLGAEVRADDVAHAFRAASDAAHAAVGRPVEGTILSVARAAADGAQDAVESGAEARDVFALAAASARVALERTPEQLARLAEAGVVDAGGRALVVVLDATERALTGRAPTPAAQHVPTPLAASGDDFVEGGPAYEVMYLLDAEESEIPALRHTLDALGDSLVVVGGDRLWNVHVHVDDVGAAIEAGLQAGRPYRIAVTHFADQVARQQGRQRSGRAVVVAATGAGLADLCREAGAHVLEFTRERPVDVATMLETLRGLDAEEVVVLPNNQRYVGLFDAAAKQVRADGVRVAVIPTHAQVQGLAALAVHDPGRDFDEDVVAMSSAAAHTQHGAVTVAVEPGITMAGPCEAGDVLGVVSGDFAVVGSDVAEVADAVLDRLLSPTAELVTLVVGDGADHTVAQTLSRRLREERVDVDVVVYEGGQENYPLFVAVE</sequence>
<dbReference type="Pfam" id="PF02734">
    <property type="entry name" value="Dak2"/>
    <property type="match status" value="1"/>
</dbReference>
<accession>A0A0U4C2S3</accession>
<dbReference type="Proteomes" id="UP000067689">
    <property type="component" value="Chromosome"/>
</dbReference>
<keyword evidence="3" id="KW-1185">Reference proteome</keyword>
<dbReference type="PANTHER" id="PTHR33434">
    <property type="entry name" value="DEGV DOMAIN-CONTAINING PROTEIN DR_1986-RELATED"/>
    <property type="match status" value="1"/>
</dbReference>
<dbReference type="GO" id="GO:0006071">
    <property type="term" value="P:glycerol metabolic process"/>
    <property type="evidence" value="ECO:0007669"/>
    <property type="project" value="InterPro"/>
</dbReference>
<dbReference type="InterPro" id="IPR033470">
    <property type="entry name" value="FakA-like_C"/>
</dbReference>
<gene>
    <name evidence="2" type="ORF">AERYTH_11305</name>
</gene>
<dbReference type="GO" id="GO:0004371">
    <property type="term" value="F:glycerone kinase activity"/>
    <property type="evidence" value="ECO:0007669"/>
    <property type="project" value="InterPro"/>
</dbReference>
<dbReference type="Gene3D" id="1.25.40.340">
    <property type="match status" value="1"/>
</dbReference>
<dbReference type="PROSITE" id="PS51480">
    <property type="entry name" value="DHAL"/>
    <property type="match status" value="1"/>
</dbReference>
<protein>
    <submittedName>
        <fullName evidence="2">Dak phosphatase</fullName>
    </submittedName>
</protein>
<dbReference type="PANTHER" id="PTHR33434:SF4">
    <property type="entry name" value="PHOSPHATASE PROTEIN"/>
    <property type="match status" value="1"/>
</dbReference>
<dbReference type="NCBIfam" id="TIGR03599">
    <property type="entry name" value="YloV"/>
    <property type="match status" value="1"/>
</dbReference>
<evidence type="ECO:0000313" key="3">
    <source>
        <dbReference type="Proteomes" id="UP000067689"/>
    </source>
</evidence>
<dbReference type="Pfam" id="PF21645">
    <property type="entry name" value="FakA-like_M"/>
    <property type="match status" value="1"/>
</dbReference>
<dbReference type="PATRIC" id="fig|2041.4.peg.2361"/>
<dbReference type="AlphaFoldDB" id="A0A0U4C2S3"/>
<dbReference type="SUPFAM" id="SSF101473">
    <property type="entry name" value="DhaL-like"/>
    <property type="match status" value="1"/>
</dbReference>
<dbReference type="SMART" id="SM01120">
    <property type="entry name" value="Dak2"/>
    <property type="match status" value="1"/>
</dbReference>
<dbReference type="OrthoDB" id="9760324at2"/>
<reference evidence="2 3" key="1">
    <citation type="journal article" date="1991" name="Int. J. Syst. Bacteriol.">
        <title>Description of the erythromycin-producing bacterium Arthrobacter sp. strain NRRL B-3381 as Aeromicrobium erythreum gen. nov., sp. nov.</title>
        <authorList>
            <person name="Miller E.S."/>
            <person name="Woese C.R."/>
            <person name="Brenner S."/>
        </authorList>
    </citation>
    <scope>NUCLEOTIDE SEQUENCE [LARGE SCALE GENOMIC DNA]</scope>
    <source>
        <strain evidence="2 3">AR18</strain>
    </source>
</reference>
<dbReference type="InterPro" id="IPR036117">
    <property type="entry name" value="DhaL_dom_sf"/>
</dbReference>
<dbReference type="SMART" id="SM01121">
    <property type="entry name" value="Dak1_2"/>
    <property type="match status" value="1"/>
</dbReference>
<dbReference type="STRING" id="2041.AERYTH_11305"/>
<dbReference type="InterPro" id="IPR004007">
    <property type="entry name" value="DhaL_dom"/>
</dbReference>
<organism evidence="2 3">
    <name type="scientific">Aeromicrobium erythreum</name>
    <dbReference type="NCBI Taxonomy" id="2041"/>
    <lineage>
        <taxon>Bacteria</taxon>
        <taxon>Bacillati</taxon>
        <taxon>Actinomycetota</taxon>
        <taxon>Actinomycetes</taxon>
        <taxon>Propionibacteriales</taxon>
        <taxon>Nocardioidaceae</taxon>
        <taxon>Aeromicrobium</taxon>
    </lineage>
</organism>
<dbReference type="RefSeq" id="WP_067858633.1">
    <property type="nucleotide sequence ID" value="NZ_CP011502.1"/>
</dbReference>
<dbReference type="InterPro" id="IPR048394">
    <property type="entry name" value="FakA-like_M"/>
</dbReference>
<dbReference type="InterPro" id="IPR019986">
    <property type="entry name" value="YloV-like"/>
</dbReference>
<evidence type="ECO:0000259" key="1">
    <source>
        <dbReference type="PROSITE" id="PS51480"/>
    </source>
</evidence>
<name>A0A0U4C2S3_9ACTN</name>
<dbReference type="InterPro" id="IPR050270">
    <property type="entry name" value="DegV_domain_contain"/>
</dbReference>
<evidence type="ECO:0000313" key="2">
    <source>
        <dbReference type="EMBL" id="ALX05247.1"/>
    </source>
</evidence>
<feature type="domain" description="DhaL" evidence="1">
    <location>
        <begin position="8"/>
        <end position="201"/>
    </location>
</feature>
<dbReference type="Pfam" id="PF13684">
    <property type="entry name" value="FakA-like_C"/>
    <property type="match status" value="1"/>
</dbReference>
<proteinExistence type="predicted"/>